<protein>
    <submittedName>
        <fullName evidence="2">Uncharacterized protein</fullName>
    </submittedName>
</protein>
<organism evidence="2 3">
    <name type="scientific">Nocardia yunnanensis</name>
    <dbReference type="NCBI Taxonomy" id="2382165"/>
    <lineage>
        <taxon>Bacteria</taxon>
        <taxon>Bacillati</taxon>
        <taxon>Actinomycetota</taxon>
        <taxon>Actinomycetes</taxon>
        <taxon>Mycobacteriales</taxon>
        <taxon>Nocardiaceae</taxon>
        <taxon>Nocardia</taxon>
    </lineage>
</organism>
<dbReference type="AlphaFoldDB" id="A0A386ZL24"/>
<reference evidence="2 3" key="1">
    <citation type="submission" date="2018-09" db="EMBL/GenBank/DDBJ databases">
        <title>Nocardia yunnanensis sp. nov., an actinomycete isolated from a soil sample.</title>
        <authorList>
            <person name="Zhang J."/>
        </authorList>
    </citation>
    <scope>NUCLEOTIDE SEQUENCE [LARGE SCALE GENOMIC DNA]</scope>
    <source>
        <strain evidence="2 3">CFHS0054</strain>
    </source>
</reference>
<dbReference type="Proteomes" id="UP000267164">
    <property type="component" value="Chromosome"/>
</dbReference>
<dbReference type="KEGG" id="nyu:D7D52_34675"/>
<keyword evidence="3" id="KW-1185">Reference proteome</keyword>
<accession>A0A386ZL24</accession>
<feature type="coiled-coil region" evidence="1">
    <location>
        <begin position="40"/>
        <end position="74"/>
    </location>
</feature>
<evidence type="ECO:0000313" key="2">
    <source>
        <dbReference type="EMBL" id="AYF78118.1"/>
    </source>
</evidence>
<dbReference type="EMBL" id="CP032568">
    <property type="protein sequence ID" value="AYF78118.1"/>
    <property type="molecule type" value="Genomic_DNA"/>
</dbReference>
<name>A0A386ZL24_9NOCA</name>
<gene>
    <name evidence="2" type="ORF">D7D52_34675</name>
</gene>
<evidence type="ECO:0000313" key="3">
    <source>
        <dbReference type="Proteomes" id="UP000267164"/>
    </source>
</evidence>
<sequence>MNAAASLTDARKGGMDEALNWLNREWEPPASPIEGAADTRTVALQKIAKAAALLEEAEAELQDVIKRHRAAGRE</sequence>
<keyword evidence="1" id="KW-0175">Coiled coil</keyword>
<proteinExistence type="predicted"/>
<evidence type="ECO:0000256" key="1">
    <source>
        <dbReference type="SAM" id="Coils"/>
    </source>
</evidence>